<sequence>MAMMLVNFPGSYAYFTPLTHADWHGFHLADLVFPCFLFIVGVSLSFALGRARLDPAQHGPALRKALRRTLILLLLGMFIDLVPRFYFTSFRSPGVLQRIGLVSLACAALFLKTDWRRQLAVLAALLIGYSVLLQLVPVPGYGPANLDPVHNLGAWLDRLVFTRHHLLIDWDGWDPESLLGTLPAIGTGVLGLLAGQWLRRPSVDAPTKVAWLLVAGFGLIVLGLIWSGWFPLNKQLWTSSYVLYTGGIAAATLGALYWLCDVQGWRRGFTLPLVFGTNAITVYALSELGERLLSKTKVAETTATGEPLALRTYLFEHFVAPHFAVPELASLFYAVAYTAIWGLVAWLLYRRRIFLKI</sequence>
<feature type="transmembrane region" description="Helical" evidence="1">
    <location>
        <begin position="70"/>
        <end position="89"/>
    </location>
</feature>
<dbReference type="AlphaFoldDB" id="A0A4Q5LAU7"/>
<dbReference type="PANTHER" id="PTHR31061">
    <property type="entry name" value="LD22376P"/>
    <property type="match status" value="1"/>
</dbReference>
<name>A0A4Q5LAU7_9BACT</name>
<feature type="transmembrane region" description="Helical" evidence="1">
    <location>
        <begin position="31"/>
        <end position="49"/>
    </location>
</feature>
<dbReference type="Pfam" id="PF07786">
    <property type="entry name" value="HGSNAT_cat"/>
    <property type="match status" value="1"/>
</dbReference>
<feature type="transmembrane region" description="Helical" evidence="1">
    <location>
        <begin position="210"/>
        <end position="229"/>
    </location>
</feature>
<comment type="caution">
    <text evidence="3">The sequence shown here is derived from an EMBL/GenBank/DDBJ whole genome shotgun (WGS) entry which is preliminary data.</text>
</comment>
<feature type="transmembrane region" description="Helical" evidence="1">
    <location>
        <begin position="269"/>
        <end position="286"/>
    </location>
</feature>
<dbReference type="InterPro" id="IPR012429">
    <property type="entry name" value="HGSNAT_cat"/>
</dbReference>
<feature type="transmembrane region" description="Helical" evidence="1">
    <location>
        <begin position="119"/>
        <end position="136"/>
    </location>
</feature>
<reference evidence="3 4" key="1">
    <citation type="submission" date="2019-02" db="EMBL/GenBank/DDBJ databases">
        <title>Bacterial novel species isolated from soil.</title>
        <authorList>
            <person name="Jung H.-Y."/>
        </authorList>
    </citation>
    <scope>NUCLEOTIDE SEQUENCE [LARGE SCALE GENOMIC DNA]</scope>
    <source>
        <strain evidence="3 4">1-3-3-3</strain>
    </source>
</reference>
<evidence type="ECO:0000313" key="4">
    <source>
        <dbReference type="Proteomes" id="UP000294155"/>
    </source>
</evidence>
<accession>A0A4Q5LAU7</accession>
<dbReference type="OrthoDB" id="9788724at2"/>
<keyword evidence="1" id="KW-0472">Membrane</keyword>
<dbReference type="PANTHER" id="PTHR31061:SF24">
    <property type="entry name" value="LD22376P"/>
    <property type="match status" value="1"/>
</dbReference>
<feature type="transmembrane region" description="Helical" evidence="1">
    <location>
        <begin position="178"/>
        <end position="198"/>
    </location>
</feature>
<evidence type="ECO:0000259" key="2">
    <source>
        <dbReference type="Pfam" id="PF07786"/>
    </source>
</evidence>
<proteinExistence type="predicted"/>
<gene>
    <name evidence="3" type="ORF">EWM57_11370</name>
</gene>
<feature type="domain" description="Heparan-alpha-glucosaminide N-acetyltransferase catalytic" evidence="2">
    <location>
        <begin position="3"/>
        <end position="132"/>
    </location>
</feature>
<keyword evidence="1" id="KW-1133">Transmembrane helix</keyword>
<evidence type="ECO:0000256" key="1">
    <source>
        <dbReference type="SAM" id="Phobius"/>
    </source>
</evidence>
<protein>
    <submittedName>
        <fullName evidence="3">DUF5009 domain-containing protein</fullName>
    </submittedName>
</protein>
<evidence type="ECO:0000313" key="3">
    <source>
        <dbReference type="EMBL" id="RYU79176.1"/>
    </source>
</evidence>
<organism evidence="3 4">
    <name type="scientific">Hymenobacter persicinus</name>
    <dbReference type="NCBI Taxonomy" id="2025506"/>
    <lineage>
        <taxon>Bacteria</taxon>
        <taxon>Pseudomonadati</taxon>
        <taxon>Bacteroidota</taxon>
        <taxon>Cytophagia</taxon>
        <taxon>Cytophagales</taxon>
        <taxon>Hymenobacteraceae</taxon>
        <taxon>Hymenobacter</taxon>
    </lineage>
</organism>
<dbReference type="EMBL" id="SEWE01000021">
    <property type="protein sequence ID" value="RYU79176.1"/>
    <property type="molecule type" value="Genomic_DNA"/>
</dbReference>
<keyword evidence="1" id="KW-0812">Transmembrane</keyword>
<feature type="transmembrane region" description="Helical" evidence="1">
    <location>
        <begin position="241"/>
        <end position="260"/>
    </location>
</feature>
<dbReference type="Proteomes" id="UP000294155">
    <property type="component" value="Unassembled WGS sequence"/>
</dbReference>
<feature type="transmembrane region" description="Helical" evidence="1">
    <location>
        <begin position="331"/>
        <end position="349"/>
    </location>
</feature>
<keyword evidence="4" id="KW-1185">Reference proteome</keyword>
<feature type="transmembrane region" description="Helical" evidence="1">
    <location>
        <begin position="95"/>
        <end position="112"/>
    </location>
</feature>